<dbReference type="EMBL" id="FMDN01000006">
    <property type="protein sequence ID" value="SCG50855.1"/>
    <property type="molecule type" value="Genomic_DNA"/>
</dbReference>
<comment type="similarity">
    <text evidence="1 2">Belongs to the dTDP-4-dehydrorhamnose reductase family.</text>
</comment>
<dbReference type="GO" id="GO:0005829">
    <property type="term" value="C:cytosol"/>
    <property type="evidence" value="ECO:0007669"/>
    <property type="project" value="TreeGrafter"/>
</dbReference>
<dbReference type="GO" id="GO:0019305">
    <property type="term" value="P:dTDP-rhamnose biosynthetic process"/>
    <property type="evidence" value="ECO:0007669"/>
    <property type="project" value="UniProtKB-UniPathway"/>
</dbReference>
<keyword evidence="2" id="KW-0521">NADP</keyword>
<protein>
    <recommendedName>
        <fullName evidence="2">dTDP-4-dehydrorhamnose reductase</fullName>
        <ecNumber evidence="2">1.1.1.133</ecNumber>
    </recommendedName>
</protein>
<keyword evidence="2" id="KW-0560">Oxidoreductase</keyword>
<evidence type="ECO:0000256" key="1">
    <source>
        <dbReference type="ARBA" id="ARBA00010944"/>
    </source>
</evidence>
<evidence type="ECO:0000256" key="2">
    <source>
        <dbReference type="RuleBase" id="RU364082"/>
    </source>
</evidence>
<sequence length="295" mass="31079">MTRVLVTGAGGMLGQDLLAVLGSRSDLTVSAATRAELDVTDAGAVRAAVAGHDVVFNTAAWTDVDGAERAEAAATAVNGDGVAHLARACADTGARLVHVSTDYVFPGNADAPYAEDAPTDPINAYGRSKLAGERVVVRFLPETGYVVRTAWLYGTHGPNFVATMLRLAGQREHLDVVDDQQGQPTWSYALATRLVALADAALAGRAPAGIYHGTCSGRTTWYGLARATFALAGLDPQRIRPTTSDRYPRPAPRPAYSVLGHDRWAVAGLPPLPDWHDTLSDAFASPTPPAPWKDA</sequence>
<dbReference type="Proteomes" id="UP000199408">
    <property type="component" value="Unassembled WGS sequence"/>
</dbReference>
<dbReference type="EC" id="1.1.1.133" evidence="2"/>
<dbReference type="InterPro" id="IPR029903">
    <property type="entry name" value="RmlD-like-bd"/>
</dbReference>
<dbReference type="SUPFAM" id="SSF51735">
    <property type="entry name" value="NAD(P)-binding Rossmann-fold domains"/>
    <property type="match status" value="1"/>
</dbReference>
<evidence type="ECO:0000313" key="4">
    <source>
        <dbReference type="EMBL" id="SCG50855.1"/>
    </source>
</evidence>
<gene>
    <name evidence="4" type="ORF">GA0070560_106236</name>
</gene>
<dbReference type="PANTHER" id="PTHR10491">
    <property type="entry name" value="DTDP-4-DEHYDRORHAMNOSE REDUCTASE"/>
    <property type="match status" value="1"/>
</dbReference>
<feature type="domain" description="RmlD-like substrate binding" evidence="3">
    <location>
        <begin position="3"/>
        <end position="284"/>
    </location>
</feature>
<dbReference type="Gene3D" id="3.90.25.10">
    <property type="entry name" value="UDP-galactose 4-epimerase, domain 1"/>
    <property type="match status" value="1"/>
</dbReference>
<organism evidence="4 5">
    <name type="scientific">Micromonospora halophytica</name>
    <dbReference type="NCBI Taxonomy" id="47864"/>
    <lineage>
        <taxon>Bacteria</taxon>
        <taxon>Bacillati</taxon>
        <taxon>Actinomycetota</taxon>
        <taxon>Actinomycetes</taxon>
        <taxon>Micromonosporales</taxon>
        <taxon>Micromonosporaceae</taxon>
        <taxon>Micromonospora</taxon>
    </lineage>
</organism>
<dbReference type="PANTHER" id="PTHR10491:SF4">
    <property type="entry name" value="METHIONINE ADENOSYLTRANSFERASE 2 SUBUNIT BETA"/>
    <property type="match status" value="1"/>
</dbReference>
<evidence type="ECO:0000313" key="5">
    <source>
        <dbReference type="Proteomes" id="UP000199408"/>
    </source>
</evidence>
<dbReference type="STRING" id="47864.GA0070560_106236"/>
<dbReference type="AlphaFoldDB" id="A0A1C5HXS2"/>
<dbReference type="CDD" id="cd05254">
    <property type="entry name" value="dTDP_HR_like_SDR_e"/>
    <property type="match status" value="1"/>
</dbReference>
<reference evidence="5" key="1">
    <citation type="submission" date="2016-06" db="EMBL/GenBank/DDBJ databases">
        <authorList>
            <person name="Varghese N."/>
        </authorList>
    </citation>
    <scope>NUCLEOTIDE SEQUENCE [LARGE SCALE GENOMIC DNA]</scope>
    <source>
        <strain evidence="5">DSM 43171</strain>
    </source>
</reference>
<dbReference type="UniPathway" id="UPA00124"/>
<dbReference type="Pfam" id="PF04321">
    <property type="entry name" value="RmlD_sub_bind"/>
    <property type="match status" value="1"/>
</dbReference>
<name>A0A1C5HXS2_9ACTN</name>
<dbReference type="GO" id="GO:0008831">
    <property type="term" value="F:dTDP-4-dehydrorhamnose reductase activity"/>
    <property type="evidence" value="ECO:0007669"/>
    <property type="project" value="UniProtKB-EC"/>
</dbReference>
<evidence type="ECO:0000259" key="3">
    <source>
        <dbReference type="Pfam" id="PF04321"/>
    </source>
</evidence>
<comment type="function">
    <text evidence="2">Catalyzes the reduction of dTDP-6-deoxy-L-lyxo-4-hexulose to yield dTDP-L-rhamnose.</text>
</comment>
<dbReference type="InterPro" id="IPR005913">
    <property type="entry name" value="dTDP_dehydrorham_reduct"/>
</dbReference>
<proteinExistence type="inferred from homology"/>
<dbReference type="RefSeq" id="WP_091294879.1">
    <property type="nucleotide sequence ID" value="NZ_FMDN01000006.1"/>
</dbReference>
<accession>A0A1C5HXS2</accession>
<dbReference type="OrthoDB" id="9803892at2"/>
<dbReference type="Gene3D" id="3.40.50.720">
    <property type="entry name" value="NAD(P)-binding Rossmann-like Domain"/>
    <property type="match status" value="1"/>
</dbReference>
<keyword evidence="5" id="KW-1185">Reference proteome</keyword>
<dbReference type="InterPro" id="IPR036291">
    <property type="entry name" value="NAD(P)-bd_dom_sf"/>
</dbReference>
<dbReference type="NCBIfam" id="TIGR01214">
    <property type="entry name" value="rmlD"/>
    <property type="match status" value="1"/>
</dbReference>
<comment type="pathway">
    <text evidence="2">Carbohydrate biosynthesis; dTDP-L-rhamnose biosynthesis.</text>
</comment>